<evidence type="ECO:0000313" key="9">
    <source>
        <dbReference type="EMBL" id="MBS2966899.1"/>
    </source>
</evidence>
<evidence type="ECO:0000256" key="6">
    <source>
        <dbReference type="PIRSR" id="PIRSR625705-1"/>
    </source>
</evidence>
<organism evidence="9 10">
    <name type="scientific">Actinocrinis puniceicyclus</name>
    <dbReference type="NCBI Taxonomy" id="977794"/>
    <lineage>
        <taxon>Bacteria</taxon>
        <taxon>Bacillati</taxon>
        <taxon>Actinomycetota</taxon>
        <taxon>Actinomycetes</taxon>
        <taxon>Catenulisporales</taxon>
        <taxon>Actinospicaceae</taxon>
        <taxon>Actinocrinis</taxon>
    </lineage>
</organism>
<evidence type="ECO:0000256" key="2">
    <source>
        <dbReference type="ARBA" id="ARBA00006285"/>
    </source>
</evidence>
<evidence type="ECO:0000259" key="8">
    <source>
        <dbReference type="Pfam" id="PF02838"/>
    </source>
</evidence>
<evidence type="ECO:0000256" key="4">
    <source>
        <dbReference type="ARBA" id="ARBA00022801"/>
    </source>
</evidence>
<keyword evidence="5" id="KW-0326">Glycosidase</keyword>
<dbReference type="PANTHER" id="PTHR22600">
    <property type="entry name" value="BETA-HEXOSAMINIDASE"/>
    <property type="match status" value="1"/>
</dbReference>
<accession>A0A8J7WVH8</accession>
<evidence type="ECO:0000256" key="1">
    <source>
        <dbReference type="ARBA" id="ARBA00001231"/>
    </source>
</evidence>
<dbReference type="InterPro" id="IPR025705">
    <property type="entry name" value="Beta_hexosaminidase_sua/sub"/>
</dbReference>
<dbReference type="GO" id="GO:0016020">
    <property type="term" value="C:membrane"/>
    <property type="evidence" value="ECO:0007669"/>
    <property type="project" value="TreeGrafter"/>
</dbReference>
<dbReference type="SUPFAM" id="SSF55545">
    <property type="entry name" value="beta-N-acetylhexosaminidase-like domain"/>
    <property type="match status" value="1"/>
</dbReference>
<keyword evidence="10" id="KW-1185">Reference proteome</keyword>
<dbReference type="InterPro" id="IPR017853">
    <property type="entry name" value="GH"/>
</dbReference>
<evidence type="ECO:0000256" key="5">
    <source>
        <dbReference type="ARBA" id="ARBA00023295"/>
    </source>
</evidence>
<gene>
    <name evidence="9" type="ORF">KGA66_27950</name>
</gene>
<evidence type="ECO:0000313" key="10">
    <source>
        <dbReference type="Proteomes" id="UP000677913"/>
    </source>
</evidence>
<dbReference type="Gene3D" id="3.30.379.10">
    <property type="entry name" value="Chitobiase/beta-hexosaminidase domain 2-like"/>
    <property type="match status" value="1"/>
</dbReference>
<comment type="catalytic activity">
    <reaction evidence="1">
        <text>Hydrolysis of terminal non-reducing N-acetyl-D-hexosamine residues in N-acetyl-beta-D-hexosaminides.</text>
        <dbReference type="EC" id="3.2.1.52"/>
    </reaction>
</comment>
<proteinExistence type="inferred from homology"/>
<comment type="caution">
    <text evidence="9">The sequence shown here is derived from an EMBL/GenBank/DDBJ whole genome shotgun (WGS) entry which is preliminary data.</text>
</comment>
<dbReference type="Gene3D" id="3.20.20.80">
    <property type="entry name" value="Glycosidases"/>
    <property type="match status" value="1"/>
</dbReference>
<reference evidence="9" key="1">
    <citation type="submission" date="2021-04" db="EMBL/GenBank/DDBJ databases">
        <title>Genome based classification of Actinospica acidithermotolerans sp. nov., an actinobacterium isolated from an Indonesian hot spring.</title>
        <authorList>
            <person name="Kusuma A.B."/>
            <person name="Putra K.E."/>
            <person name="Nafisah S."/>
            <person name="Loh J."/>
            <person name="Nouioui I."/>
            <person name="Goodfellow M."/>
        </authorList>
    </citation>
    <scope>NUCLEOTIDE SEQUENCE</scope>
    <source>
        <strain evidence="9">DSM 45618</strain>
    </source>
</reference>
<dbReference type="GO" id="GO:0004563">
    <property type="term" value="F:beta-N-acetylhexosaminidase activity"/>
    <property type="evidence" value="ECO:0007669"/>
    <property type="project" value="UniProtKB-EC"/>
</dbReference>
<evidence type="ECO:0000259" key="7">
    <source>
        <dbReference type="Pfam" id="PF00728"/>
    </source>
</evidence>
<dbReference type="InterPro" id="IPR015883">
    <property type="entry name" value="Glyco_hydro_20_cat"/>
</dbReference>
<sequence length="546" mass="57949">ADRRLSRRLVVIILAVLAAAGIGLGTRLGTGVVGGSAAVPPPTAQQKADYAGIVPAPVHAAATGGQFTITSSTAVSVPADSIPARGVGDYLAALLRPSTGYPLAVGTSDGPGGGRIRLALTGASPDKQLGPEGYRLDVAGDQITATANEPAGLFHAVETLRQLLPPEVEQRSAQHDVSWTVPSGHVVDSPRFAYRAAGLDVARHFFGVADVERYIDEIALYKVDYLHLHLTDDQGWRLAIDGWPKLTGIGARTEVGGRAGGFYTQDDYRKLVAYAQARYVTIIPEIDVPGHVTAALASYPQLSCDGKPRPVFTGIDIGFSSLCAGKPTIYAFLADVIRQVAALTPGPYIGIGGDEAQATSAADYTKIVGQAAADVRADGKTPWGWQEITSASIGTPAVATYWSPGFPTAQLKRSAAAGTQLVLDPASHTYLDQKYDAATTLGLHWAGYVEVQDAYNWDPGTYLPGVDTSSVLGVEADLWTETVVFNFDIDYMAFPRLPAIAELGWSPWSTHDWSAFRLRLASQGPRWKALGVKYYRSPQVPWPPGG</sequence>
<dbReference type="AlphaFoldDB" id="A0A8J7WVH8"/>
<dbReference type="GO" id="GO:0030203">
    <property type="term" value="P:glycosaminoglycan metabolic process"/>
    <property type="evidence" value="ECO:0007669"/>
    <property type="project" value="TreeGrafter"/>
</dbReference>
<dbReference type="InterPro" id="IPR015882">
    <property type="entry name" value="HEX_bac_N"/>
</dbReference>
<dbReference type="SUPFAM" id="SSF51445">
    <property type="entry name" value="(Trans)glycosidases"/>
    <property type="match status" value="1"/>
</dbReference>
<dbReference type="PANTHER" id="PTHR22600:SF57">
    <property type="entry name" value="BETA-N-ACETYLHEXOSAMINIDASE"/>
    <property type="match status" value="1"/>
</dbReference>
<feature type="domain" description="Glycoside hydrolase family 20 catalytic" evidence="7">
    <location>
        <begin position="192"/>
        <end position="507"/>
    </location>
</feature>
<feature type="domain" description="Beta-hexosaminidase bacterial type N-terminal" evidence="8">
    <location>
        <begin position="52"/>
        <end position="188"/>
    </location>
</feature>
<dbReference type="PRINTS" id="PR00738">
    <property type="entry name" value="GLHYDRLASE20"/>
</dbReference>
<dbReference type="EMBL" id="JAGSXH010000219">
    <property type="protein sequence ID" value="MBS2966899.1"/>
    <property type="molecule type" value="Genomic_DNA"/>
</dbReference>
<dbReference type="EC" id="3.2.1.52" evidence="3"/>
<comment type="similarity">
    <text evidence="2">Belongs to the glycosyl hydrolase 20 family.</text>
</comment>
<feature type="active site" description="Proton donor" evidence="6">
    <location>
        <position position="355"/>
    </location>
</feature>
<dbReference type="Pfam" id="PF00728">
    <property type="entry name" value="Glyco_hydro_20"/>
    <property type="match status" value="1"/>
</dbReference>
<feature type="non-terminal residue" evidence="9">
    <location>
        <position position="1"/>
    </location>
</feature>
<dbReference type="InterPro" id="IPR029018">
    <property type="entry name" value="Hex-like_dom2"/>
</dbReference>
<protein>
    <recommendedName>
        <fullName evidence="3">beta-N-acetylhexosaminidase</fullName>
        <ecNumber evidence="3">3.2.1.52</ecNumber>
    </recommendedName>
</protein>
<keyword evidence="4" id="KW-0378">Hydrolase</keyword>
<dbReference type="Pfam" id="PF02838">
    <property type="entry name" value="Glyco_hydro_20b"/>
    <property type="match status" value="1"/>
</dbReference>
<dbReference type="Proteomes" id="UP000677913">
    <property type="component" value="Unassembled WGS sequence"/>
</dbReference>
<evidence type="ECO:0000256" key="3">
    <source>
        <dbReference type="ARBA" id="ARBA00012663"/>
    </source>
</evidence>
<dbReference type="GO" id="GO:0005975">
    <property type="term" value="P:carbohydrate metabolic process"/>
    <property type="evidence" value="ECO:0007669"/>
    <property type="project" value="InterPro"/>
</dbReference>
<name>A0A8J7WVH8_9ACTN</name>
<dbReference type="RefSeq" id="WP_211472411.1">
    <property type="nucleotide sequence ID" value="NZ_JAGSXH010000219.1"/>
</dbReference>
<dbReference type="CDD" id="cd06568">
    <property type="entry name" value="GH20_SpHex_like"/>
    <property type="match status" value="1"/>
</dbReference>